<feature type="non-terminal residue" evidence="1">
    <location>
        <position position="1"/>
    </location>
</feature>
<proteinExistence type="predicted"/>
<sequence length="76" mass="8233">SPFIHSDVAGETSSRIQLIDGDFVVTEVELGTVADIQSPIGPFKVFVSESQLSEPPPGTPGVRPAYVLRLWIARVR</sequence>
<gene>
    <name evidence="1" type="ORF">METZ01_LOCUS243638</name>
</gene>
<evidence type="ECO:0000313" key="1">
    <source>
        <dbReference type="EMBL" id="SVB90784.1"/>
    </source>
</evidence>
<name>A0A382HTR1_9ZZZZ</name>
<accession>A0A382HTR1</accession>
<dbReference type="AlphaFoldDB" id="A0A382HTR1"/>
<dbReference type="EMBL" id="UINC01063296">
    <property type="protein sequence ID" value="SVB90784.1"/>
    <property type="molecule type" value="Genomic_DNA"/>
</dbReference>
<organism evidence="1">
    <name type="scientific">marine metagenome</name>
    <dbReference type="NCBI Taxonomy" id="408172"/>
    <lineage>
        <taxon>unclassified sequences</taxon>
        <taxon>metagenomes</taxon>
        <taxon>ecological metagenomes</taxon>
    </lineage>
</organism>
<reference evidence="1" key="1">
    <citation type="submission" date="2018-05" db="EMBL/GenBank/DDBJ databases">
        <authorList>
            <person name="Lanie J.A."/>
            <person name="Ng W.-L."/>
            <person name="Kazmierczak K.M."/>
            <person name="Andrzejewski T.M."/>
            <person name="Davidsen T.M."/>
            <person name="Wayne K.J."/>
            <person name="Tettelin H."/>
            <person name="Glass J.I."/>
            <person name="Rusch D."/>
            <person name="Podicherti R."/>
            <person name="Tsui H.-C.T."/>
            <person name="Winkler M.E."/>
        </authorList>
    </citation>
    <scope>NUCLEOTIDE SEQUENCE</scope>
</reference>
<protein>
    <submittedName>
        <fullName evidence="1">Uncharacterized protein</fullName>
    </submittedName>
</protein>